<dbReference type="InterPro" id="IPR036390">
    <property type="entry name" value="WH_DNA-bd_sf"/>
</dbReference>
<dbReference type="CDD" id="cd00090">
    <property type="entry name" value="HTH_ARSR"/>
    <property type="match status" value="1"/>
</dbReference>
<dbReference type="eggNOG" id="COG2345">
    <property type="taxonomic scope" value="Bacteria"/>
</dbReference>
<evidence type="ECO:0000313" key="1">
    <source>
        <dbReference type="EMBL" id="SEE47555.1"/>
    </source>
</evidence>
<reference evidence="1 2" key="1">
    <citation type="submission" date="2016-10" db="EMBL/GenBank/DDBJ databases">
        <authorList>
            <person name="de Groot N.N."/>
        </authorList>
    </citation>
    <scope>NUCLEOTIDE SEQUENCE [LARGE SCALE GENOMIC DNA]</scope>
    <source>
        <strain evidence="1 2">DSM 22274</strain>
    </source>
</reference>
<dbReference type="RefSeq" id="WP_044572142.1">
    <property type="nucleotide sequence ID" value="NZ_CP013745.1"/>
</dbReference>
<dbReference type="Pfam" id="PF12840">
    <property type="entry name" value="HTH_20"/>
    <property type="match status" value="1"/>
</dbReference>
<proteinExistence type="predicted"/>
<dbReference type="Gene3D" id="1.10.10.10">
    <property type="entry name" value="Winged helix-like DNA-binding domain superfamily/Winged helix DNA-binding domain"/>
    <property type="match status" value="1"/>
</dbReference>
<dbReference type="SMR" id="A0A0U3QX26"/>
<dbReference type="STRING" id="656366.AS189_11120"/>
<dbReference type="EMBL" id="FNTV01000001">
    <property type="protein sequence ID" value="SEE47555.1"/>
    <property type="molecule type" value="Genomic_DNA"/>
</dbReference>
<dbReference type="Proteomes" id="UP000182725">
    <property type="component" value="Unassembled WGS sequence"/>
</dbReference>
<accession>A0A1H5J4U6</accession>
<gene>
    <name evidence="1" type="ORF">SAMN04489740_1508</name>
</gene>
<dbReference type="InterPro" id="IPR011991">
    <property type="entry name" value="ArsR-like_HTH"/>
</dbReference>
<sequence>MSQHVDTGANPGIEPDERTRDRVLTAVLEQGPVSAAQLGSLLGLTPAAVRRHLDTLTREGIIEVKLISNAKTGAGRPARRYVVSRQGQTEIGDDYLEIASLALAEIAKTSGEAGVIEFAQRRFAKMEATYQSVVDAAGADVAARSKALAMALNKDRFVATSNSLNPGSAMAAEQLCQGHCPIQELASSFPEFCDAETQVFSRLIGVDVRRLSTMASGGHVCTTHVPTGRAVVRKLTPAVVESAPVSGRTVRIERPSNFVSKHQQERP</sequence>
<evidence type="ECO:0000313" key="2">
    <source>
        <dbReference type="Proteomes" id="UP000182725"/>
    </source>
</evidence>
<name>A0A0U3QX26_9MICC</name>
<organism evidence="1 2">
    <name type="scientific">Arthrobacter alpinus</name>
    <dbReference type="NCBI Taxonomy" id="656366"/>
    <lineage>
        <taxon>Bacteria</taxon>
        <taxon>Bacillati</taxon>
        <taxon>Actinomycetota</taxon>
        <taxon>Actinomycetes</taxon>
        <taxon>Micrococcales</taxon>
        <taxon>Micrococcaceae</taxon>
        <taxon>Arthrobacter</taxon>
    </lineage>
</organism>
<dbReference type="KEGG" id="arw:MB46_05130"/>
<accession>A0A0U3QX26</accession>
<protein>
    <submittedName>
        <fullName evidence="1">Predicted transcriptional regulator, ArsR family</fullName>
    </submittedName>
</protein>
<dbReference type="AlphaFoldDB" id="A0A0U3QX26"/>
<dbReference type="SUPFAM" id="SSF46785">
    <property type="entry name" value="Winged helix' DNA-binding domain"/>
    <property type="match status" value="1"/>
</dbReference>
<dbReference type="OrthoDB" id="3375207at2"/>
<dbReference type="InterPro" id="IPR036388">
    <property type="entry name" value="WH-like_DNA-bd_sf"/>
</dbReference>